<protein>
    <submittedName>
        <fullName evidence="10">RNA polymerase sigma-70 factor (ECF subfamily)</fullName>
    </submittedName>
</protein>
<evidence type="ECO:0000256" key="4">
    <source>
        <dbReference type="ARBA" id="ARBA00023125"/>
    </source>
</evidence>
<evidence type="ECO:0000313" key="12">
    <source>
        <dbReference type="Proteomes" id="UP001501427"/>
    </source>
</evidence>
<feature type="domain" description="RNA polymerase sigma-70 region 2" evidence="7">
    <location>
        <begin position="13"/>
        <end position="77"/>
    </location>
</feature>
<evidence type="ECO:0000256" key="3">
    <source>
        <dbReference type="ARBA" id="ARBA00023082"/>
    </source>
</evidence>
<keyword evidence="3" id="KW-0731">Sigma factor</keyword>
<keyword evidence="5" id="KW-0804">Transcription</keyword>
<keyword evidence="2" id="KW-0805">Transcription regulation</keyword>
<proteinExistence type="inferred from homology"/>
<comment type="similarity">
    <text evidence="1">Belongs to the sigma-70 factor family. ECF subfamily.</text>
</comment>
<dbReference type="InterPro" id="IPR013324">
    <property type="entry name" value="RNA_pol_sigma_r3/r4-like"/>
</dbReference>
<dbReference type="RefSeq" id="WP_184879014.1">
    <property type="nucleotide sequence ID" value="NZ_BAAAHD010000001.1"/>
</dbReference>
<reference evidence="9 12" key="1">
    <citation type="journal article" date="2019" name="Int. J. Syst. Evol. Microbiol.">
        <title>The Global Catalogue of Microorganisms (GCM) 10K type strain sequencing project: providing services to taxonomists for standard genome sequencing and annotation.</title>
        <authorList>
            <consortium name="The Broad Institute Genomics Platform"/>
            <consortium name="The Broad Institute Genome Sequencing Center for Infectious Disease"/>
            <person name="Wu L."/>
            <person name="Ma J."/>
        </authorList>
    </citation>
    <scope>NUCLEOTIDE SEQUENCE [LARGE SCALE GENOMIC DNA]</scope>
    <source>
        <strain evidence="9 12">JCM 10667</strain>
    </source>
</reference>
<dbReference type="SUPFAM" id="SSF88946">
    <property type="entry name" value="Sigma2 domain of RNA polymerase sigma factors"/>
    <property type="match status" value="1"/>
</dbReference>
<evidence type="ECO:0000256" key="2">
    <source>
        <dbReference type="ARBA" id="ARBA00023015"/>
    </source>
</evidence>
<evidence type="ECO:0000313" key="10">
    <source>
        <dbReference type="EMBL" id="MBB4772008.1"/>
    </source>
</evidence>
<dbReference type="Proteomes" id="UP000549343">
    <property type="component" value="Unassembled WGS sequence"/>
</dbReference>
<name>A0A7W7I877_9ACTN</name>
<evidence type="ECO:0000313" key="11">
    <source>
        <dbReference type="Proteomes" id="UP000549343"/>
    </source>
</evidence>
<feature type="region of interest" description="Disordered" evidence="6">
    <location>
        <begin position="166"/>
        <end position="188"/>
    </location>
</feature>
<evidence type="ECO:0000256" key="5">
    <source>
        <dbReference type="ARBA" id="ARBA00023163"/>
    </source>
</evidence>
<gene>
    <name evidence="10" type="ORF">F4557_000426</name>
    <name evidence="9" type="ORF">GCM10009546_04080</name>
</gene>
<evidence type="ECO:0000313" key="9">
    <source>
        <dbReference type="EMBL" id="GAA0545192.1"/>
    </source>
</evidence>
<dbReference type="GO" id="GO:0003677">
    <property type="term" value="F:DNA binding"/>
    <property type="evidence" value="ECO:0007669"/>
    <property type="project" value="UniProtKB-KW"/>
</dbReference>
<dbReference type="InterPro" id="IPR036388">
    <property type="entry name" value="WH-like_DNA-bd_sf"/>
</dbReference>
<dbReference type="PANTHER" id="PTHR43133">
    <property type="entry name" value="RNA POLYMERASE ECF-TYPE SIGMA FACTO"/>
    <property type="match status" value="1"/>
</dbReference>
<dbReference type="GO" id="GO:0016987">
    <property type="term" value="F:sigma factor activity"/>
    <property type="evidence" value="ECO:0007669"/>
    <property type="project" value="UniProtKB-KW"/>
</dbReference>
<dbReference type="Gene3D" id="1.10.1740.10">
    <property type="match status" value="1"/>
</dbReference>
<feature type="domain" description="RNA polymerase sigma factor 70 region 4 type 2" evidence="8">
    <location>
        <begin position="108"/>
        <end position="158"/>
    </location>
</feature>
<dbReference type="Pfam" id="PF04542">
    <property type="entry name" value="Sigma70_r2"/>
    <property type="match status" value="1"/>
</dbReference>
<reference evidence="10 11" key="2">
    <citation type="submission" date="2020-08" db="EMBL/GenBank/DDBJ databases">
        <title>Sequencing the genomes of 1000 actinobacteria strains.</title>
        <authorList>
            <person name="Klenk H.-P."/>
        </authorList>
    </citation>
    <scope>NUCLEOTIDE SEQUENCE [LARGE SCALE GENOMIC DNA]</scope>
    <source>
        <strain evidence="10 11">DSM 44772</strain>
    </source>
</reference>
<keyword evidence="12" id="KW-1185">Reference proteome</keyword>
<dbReference type="InterPro" id="IPR013325">
    <property type="entry name" value="RNA_pol_sigma_r2"/>
</dbReference>
<dbReference type="GO" id="GO:0006352">
    <property type="term" value="P:DNA-templated transcription initiation"/>
    <property type="evidence" value="ECO:0007669"/>
    <property type="project" value="InterPro"/>
</dbReference>
<dbReference type="Pfam" id="PF08281">
    <property type="entry name" value="Sigma70_r4_2"/>
    <property type="match status" value="1"/>
</dbReference>
<dbReference type="InterPro" id="IPR013249">
    <property type="entry name" value="RNA_pol_sigma70_r4_t2"/>
</dbReference>
<keyword evidence="4" id="KW-0238">DNA-binding</keyword>
<dbReference type="Gene3D" id="1.10.10.10">
    <property type="entry name" value="Winged helix-like DNA-binding domain superfamily/Winged helix DNA-binding domain"/>
    <property type="match status" value="1"/>
</dbReference>
<dbReference type="InterPro" id="IPR039425">
    <property type="entry name" value="RNA_pol_sigma-70-like"/>
</dbReference>
<dbReference type="EMBL" id="BAAAHD010000001">
    <property type="protein sequence ID" value="GAA0545192.1"/>
    <property type="molecule type" value="Genomic_DNA"/>
</dbReference>
<dbReference type="SUPFAM" id="SSF88659">
    <property type="entry name" value="Sigma3 and sigma4 domains of RNA polymerase sigma factors"/>
    <property type="match status" value="1"/>
</dbReference>
<dbReference type="EMBL" id="JACHMV010000001">
    <property type="protein sequence ID" value="MBB4772008.1"/>
    <property type="molecule type" value="Genomic_DNA"/>
</dbReference>
<evidence type="ECO:0000259" key="8">
    <source>
        <dbReference type="Pfam" id="PF08281"/>
    </source>
</evidence>
<dbReference type="InterPro" id="IPR014284">
    <property type="entry name" value="RNA_pol_sigma-70_dom"/>
</dbReference>
<dbReference type="AlphaFoldDB" id="A0A7W7I877"/>
<dbReference type="Proteomes" id="UP001501427">
    <property type="component" value="Unassembled WGS sequence"/>
</dbReference>
<sequence>MSDPEDAARFTAIYDAYHPRVHAYVVSRVGAQAAEEITSEAFCVAWRRIRDLPDEPLPWLFGIARNLLRESYRARGRQDALARELRTWAAGQPPAGDVAEAVAERAGMLRALAALPDRDRELLTLVAWHELSPDEAATVVGCSKAAFYVRLHRARRRLERALAAESRAPGPVAARAPSMITPKKKAVR</sequence>
<organism evidence="10 11">
    <name type="scientific">Actinomadura livida</name>
    <dbReference type="NCBI Taxonomy" id="79909"/>
    <lineage>
        <taxon>Bacteria</taxon>
        <taxon>Bacillati</taxon>
        <taxon>Actinomycetota</taxon>
        <taxon>Actinomycetes</taxon>
        <taxon>Streptosporangiales</taxon>
        <taxon>Thermomonosporaceae</taxon>
        <taxon>Actinomadura</taxon>
    </lineage>
</organism>
<dbReference type="InterPro" id="IPR007627">
    <property type="entry name" value="RNA_pol_sigma70_r2"/>
</dbReference>
<dbReference type="NCBIfam" id="TIGR02937">
    <property type="entry name" value="sigma70-ECF"/>
    <property type="match status" value="1"/>
</dbReference>
<accession>A0A7W7I877</accession>
<comment type="caution">
    <text evidence="10">The sequence shown here is derived from an EMBL/GenBank/DDBJ whole genome shotgun (WGS) entry which is preliminary data.</text>
</comment>
<reference evidence="9" key="3">
    <citation type="submission" date="2023-12" db="EMBL/GenBank/DDBJ databases">
        <authorList>
            <person name="Sun Q."/>
            <person name="Inoue M."/>
        </authorList>
    </citation>
    <scope>NUCLEOTIDE SEQUENCE</scope>
    <source>
        <strain evidence="9">JCM 10667</strain>
    </source>
</reference>
<evidence type="ECO:0000259" key="7">
    <source>
        <dbReference type="Pfam" id="PF04542"/>
    </source>
</evidence>
<evidence type="ECO:0000256" key="1">
    <source>
        <dbReference type="ARBA" id="ARBA00010641"/>
    </source>
</evidence>
<evidence type="ECO:0000256" key="6">
    <source>
        <dbReference type="SAM" id="MobiDB-lite"/>
    </source>
</evidence>
<dbReference type="PANTHER" id="PTHR43133:SF52">
    <property type="entry name" value="ECF RNA POLYMERASE SIGMA FACTOR SIGL"/>
    <property type="match status" value="1"/>
</dbReference>